<protein>
    <submittedName>
        <fullName evidence="1">Uncharacterized protein</fullName>
    </submittedName>
</protein>
<evidence type="ECO:0000313" key="1">
    <source>
        <dbReference type="EMBL" id="KKL46456.1"/>
    </source>
</evidence>
<organism evidence="1">
    <name type="scientific">marine sediment metagenome</name>
    <dbReference type="NCBI Taxonomy" id="412755"/>
    <lineage>
        <taxon>unclassified sequences</taxon>
        <taxon>metagenomes</taxon>
        <taxon>ecological metagenomes</taxon>
    </lineage>
</organism>
<name>A0A0F9CY95_9ZZZZ</name>
<reference evidence="1" key="1">
    <citation type="journal article" date="2015" name="Nature">
        <title>Complex archaea that bridge the gap between prokaryotes and eukaryotes.</title>
        <authorList>
            <person name="Spang A."/>
            <person name="Saw J.H."/>
            <person name="Jorgensen S.L."/>
            <person name="Zaremba-Niedzwiedzka K."/>
            <person name="Martijn J."/>
            <person name="Lind A.E."/>
            <person name="van Eijk R."/>
            <person name="Schleper C."/>
            <person name="Guy L."/>
            <person name="Ettema T.J."/>
        </authorList>
    </citation>
    <scope>NUCLEOTIDE SEQUENCE</scope>
</reference>
<accession>A0A0F9CY95</accession>
<gene>
    <name evidence="1" type="ORF">LCGC14_2345400</name>
</gene>
<dbReference type="AlphaFoldDB" id="A0A0F9CY95"/>
<comment type="caution">
    <text evidence="1">The sequence shown here is derived from an EMBL/GenBank/DDBJ whole genome shotgun (WGS) entry which is preliminary data.</text>
</comment>
<feature type="non-terminal residue" evidence="1">
    <location>
        <position position="1"/>
    </location>
</feature>
<proteinExistence type="predicted"/>
<dbReference type="EMBL" id="LAZR01034025">
    <property type="protein sequence ID" value="KKL46456.1"/>
    <property type="molecule type" value="Genomic_DNA"/>
</dbReference>
<sequence length="34" mass="4099">DIKEQGRKMARYCYANVSATQMKAFREEYNRLKV</sequence>